<evidence type="ECO:0000256" key="6">
    <source>
        <dbReference type="ARBA" id="ARBA00022603"/>
    </source>
</evidence>
<evidence type="ECO:0000256" key="8">
    <source>
        <dbReference type="ARBA" id="ARBA00022691"/>
    </source>
</evidence>
<gene>
    <name evidence="12" type="ORF">GPA10_37080</name>
</gene>
<evidence type="ECO:0000313" key="12">
    <source>
        <dbReference type="EMBL" id="MVO90217.1"/>
    </source>
</evidence>
<dbReference type="AlphaFoldDB" id="A0A6L6X948"/>
<dbReference type="GO" id="GO:0004719">
    <property type="term" value="F:protein-L-isoaspartate (D-aspartate) O-methyltransferase activity"/>
    <property type="evidence" value="ECO:0007669"/>
    <property type="project" value="UniProtKB-EC"/>
</dbReference>
<dbReference type="SUPFAM" id="SSF53335">
    <property type="entry name" value="S-adenosyl-L-methionine-dependent methyltransferases"/>
    <property type="match status" value="1"/>
</dbReference>
<dbReference type="GO" id="GO:0032259">
    <property type="term" value="P:methylation"/>
    <property type="evidence" value="ECO:0007669"/>
    <property type="project" value="UniProtKB-KW"/>
</dbReference>
<dbReference type="EMBL" id="WPNZ01000031">
    <property type="protein sequence ID" value="MVO90217.1"/>
    <property type="molecule type" value="Genomic_DNA"/>
</dbReference>
<evidence type="ECO:0000256" key="4">
    <source>
        <dbReference type="ARBA" id="ARBA00013346"/>
    </source>
</evidence>
<evidence type="ECO:0000256" key="2">
    <source>
        <dbReference type="ARBA" id="ARBA00005369"/>
    </source>
</evidence>
<dbReference type="InterPro" id="IPR029063">
    <property type="entry name" value="SAM-dependent_MTases_sf"/>
</dbReference>
<evidence type="ECO:0000256" key="11">
    <source>
        <dbReference type="ARBA" id="ARBA00031350"/>
    </source>
</evidence>
<keyword evidence="7 12" id="KW-0808">Transferase</keyword>
<dbReference type="Gene3D" id="3.40.50.150">
    <property type="entry name" value="Vaccinia Virus protein VP39"/>
    <property type="match status" value="1"/>
</dbReference>
<dbReference type="PANTHER" id="PTHR11579">
    <property type="entry name" value="PROTEIN-L-ISOASPARTATE O-METHYLTRANSFERASE"/>
    <property type="match status" value="1"/>
</dbReference>
<accession>A0A6L6X948</accession>
<keyword evidence="5" id="KW-0963">Cytoplasm</keyword>
<comment type="subcellular location">
    <subcellularLocation>
        <location evidence="1">Cytoplasm</location>
    </subcellularLocation>
</comment>
<comment type="caution">
    <text evidence="12">The sequence shown here is derived from an EMBL/GenBank/DDBJ whole genome shotgun (WGS) entry which is preliminary data.</text>
</comment>
<evidence type="ECO:0000256" key="5">
    <source>
        <dbReference type="ARBA" id="ARBA00022490"/>
    </source>
</evidence>
<protein>
    <recommendedName>
        <fullName evidence="4">Protein-L-isoaspartate O-methyltransferase</fullName>
        <ecNumber evidence="3">2.1.1.77</ecNumber>
    </recommendedName>
    <alternativeName>
        <fullName evidence="11">L-isoaspartyl protein carboxyl methyltransferase</fullName>
    </alternativeName>
    <alternativeName>
        <fullName evidence="9">Protein L-isoaspartyl methyltransferase</fullName>
    </alternativeName>
    <alternativeName>
        <fullName evidence="10">Protein-beta-aspartate methyltransferase</fullName>
    </alternativeName>
</protein>
<dbReference type="Pfam" id="PF01135">
    <property type="entry name" value="PCMT"/>
    <property type="match status" value="1"/>
</dbReference>
<comment type="similarity">
    <text evidence="2">Belongs to the methyltransferase superfamily. L-isoaspartyl/D-aspartyl protein methyltransferase family.</text>
</comment>
<evidence type="ECO:0000256" key="9">
    <source>
        <dbReference type="ARBA" id="ARBA00030757"/>
    </source>
</evidence>
<evidence type="ECO:0000256" key="10">
    <source>
        <dbReference type="ARBA" id="ARBA00031323"/>
    </source>
</evidence>
<dbReference type="GO" id="GO:0005737">
    <property type="term" value="C:cytoplasm"/>
    <property type="evidence" value="ECO:0007669"/>
    <property type="project" value="UniProtKB-SubCell"/>
</dbReference>
<dbReference type="EC" id="2.1.1.77" evidence="3"/>
<keyword evidence="6 12" id="KW-0489">Methyltransferase</keyword>
<keyword evidence="13" id="KW-1185">Reference proteome</keyword>
<dbReference type="RefSeq" id="WP_343041758.1">
    <property type="nucleotide sequence ID" value="NZ_WPNZ01000031.1"/>
</dbReference>
<keyword evidence="8" id="KW-0949">S-adenosyl-L-methionine</keyword>
<evidence type="ECO:0000256" key="1">
    <source>
        <dbReference type="ARBA" id="ARBA00004496"/>
    </source>
</evidence>
<evidence type="ECO:0000256" key="7">
    <source>
        <dbReference type="ARBA" id="ARBA00022679"/>
    </source>
</evidence>
<organism evidence="12 13">
    <name type="scientific">Streptomyces typhae</name>
    <dbReference type="NCBI Taxonomy" id="2681492"/>
    <lineage>
        <taxon>Bacteria</taxon>
        <taxon>Bacillati</taxon>
        <taxon>Actinomycetota</taxon>
        <taxon>Actinomycetes</taxon>
        <taxon>Kitasatosporales</taxon>
        <taxon>Streptomycetaceae</taxon>
        <taxon>Streptomyces</taxon>
    </lineage>
</organism>
<proteinExistence type="inferred from homology"/>
<dbReference type="InterPro" id="IPR000682">
    <property type="entry name" value="PCMT"/>
</dbReference>
<evidence type="ECO:0000313" key="13">
    <source>
        <dbReference type="Proteomes" id="UP000483802"/>
    </source>
</evidence>
<sequence>MARDGPGSDRSPRRQRLPVRRILEIGTGTGYSTALLAQRVGAATVTSIEIDQGLAHHAAAVLHAAGITPQLVVGDVEAGYPPGAPYDRIVATASFRALPQALIDQLWPEGVLLAPLDSPFQCDGLVRLVADGGGRASGRFVGAVDFMPVRGQRVHRSYAEVGWPVWADYHITVDQGWQRVRTDGSGT</sequence>
<name>A0A6L6X948_9ACTN</name>
<reference evidence="12 13" key="1">
    <citation type="submission" date="2019-11" db="EMBL/GenBank/DDBJ databases">
        <title>Streptomyces typhae sp. nov., a novel endophytic actinomycete isolated from the root of cattail pollen (Typha angustifolia L.).</title>
        <authorList>
            <person name="Peng C."/>
        </authorList>
    </citation>
    <scope>NUCLEOTIDE SEQUENCE [LARGE SCALE GENOMIC DNA]</scope>
    <source>
        <strain evidence="13">p1417</strain>
    </source>
</reference>
<dbReference type="PANTHER" id="PTHR11579:SF0">
    <property type="entry name" value="PROTEIN-L-ISOASPARTATE(D-ASPARTATE) O-METHYLTRANSFERASE"/>
    <property type="match status" value="1"/>
</dbReference>
<dbReference type="CDD" id="cd02440">
    <property type="entry name" value="AdoMet_MTases"/>
    <property type="match status" value="1"/>
</dbReference>
<dbReference type="Proteomes" id="UP000483802">
    <property type="component" value="Unassembled WGS sequence"/>
</dbReference>
<evidence type="ECO:0000256" key="3">
    <source>
        <dbReference type="ARBA" id="ARBA00011890"/>
    </source>
</evidence>